<dbReference type="HOGENOM" id="CLU_096753_1_0_6"/>
<keyword evidence="3 12" id="KW-0813">Transport</keyword>
<comment type="PTM">
    <text evidence="12">Binds 4 heme groups per subunit.</text>
</comment>
<dbReference type="InterPro" id="IPR005126">
    <property type="entry name" value="NapC/NirT_cyt_c_N"/>
</dbReference>
<keyword evidence="18" id="KW-1185">Reference proteome</keyword>
<keyword evidence="6 15" id="KW-0812">Transmembrane</keyword>
<keyword evidence="9 15" id="KW-1133">Transmembrane helix</keyword>
<evidence type="ECO:0000259" key="16">
    <source>
        <dbReference type="Pfam" id="PF03264"/>
    </source>
</evidence>
<feature type="binding site" description="covalent" evidence="13">
    <location>
        <position position="75"/>
    </location>
    <ligand>
        <name>heme</name>
        <dbReference type="ChEBI" id="CHEBI:30413"/>
        <label>2</label>
    </ligand>
</feature>
<protein>
    <recommendedName>
        <fullName evidence="12">Cytochrome c-type protein</fullName>
    </recommendedName>
</protein>
<dbReference type="KEGG" id="fbl:Fbal_0703"/>
<evidence type="ECO:0000256" key="10">
    <source>
        <dbReference type="ARBA" id="ARBA00023004"/>
    </source>
</evidence>
<keyword evidence="11 15" id="KW-0472">Membrane</keyword>
<feature type="binding site" description="axial binding residue" evidence="14">
    <location>
        <position position="182"/>
    </location>
    <ligand>
        <name>heme</name>
        <dbReference type="ChEBI" id="CHEBI:30413"/>
        <label>2</label>
    </ligand>
    <ligandPart>
        <name>Fe</name>
        <dbReference type="ChEBI" id="CHEBI:18248"/>
    </ligandPart>
</feature>
<feature type="binding site" description="axial binding residue" evidence="14">
    <location>
        <position position="140"/>
    </location>
    <ligand>
        <name>heme</name>
        <dbReference type="ChEBI" id="CHEBI:30413"/>
        <label>3</label>
    </ligand>
    <ligandPart>
        <name>Fe</name>
        <dbReference type="ChEBI" id="CHEBI:18248"/>
    </ligandPart>
</feature>
<sequence>MNWRNLFKPSVKYSVFTLIAVGIIVGVAGYFVTQQTLHATSTDEFCMTCHSRHSLKDEVLASAHGNNRAGMVVQCQQCHIAQEPLNYLMKKIIVSKDIWGYLTIDGFNTQEWLDANRREQADLALEYLRKIDSSTCRNCHNHVIENPPESMKPIARRMHERNYAKPEDERKTCVDCHRGVAHPYPKAHQSASK</sequence>
<dbReference type="GO" id="GO:0009055">
    <property type="term" value="F:electron transfer activity"/>
    <property type="evidence" value="ECO:0007669"/>
    <property type="project" value="TreeGrafter"/>
</dbReference>
<dbReference type="GO" id="GO:0046872">
    <property type="term" value="F:metal ion binding"/>
    <property type="evidence" value="ECO:0007669"/>
    <property type="project" value="UniProtKB-KW"/>
</dbReference>
<keyword evidence="10 12" id="KW-0408">Iron</keyword>
<evidence type="ECO:0000313" key="17">
    <source>
        <dbReference type="EMBL" id="ADN74914.1"/>
    </source>
</evidence>
<gene>
    <name evidence="17" type="ordered locus">Fbal_0703</name>
</gene>
<feature type="binding site" description="covalent" evidence="13">
    <location>
        <position position="46"/>
    </location>
    <ligand>
        <name>heme</name>
        <dbReference type="ChEBI" id="CHEBI:30413"/>
        <label>1</label>
    </ligand>
</feature>
<accession>E1SRU5</accession>
<dbReference type="eggNOG" id="COG3005">
    <property type="taxonomic scope" value="Bacteria"/>
</dbReference>
<feature type="domain" description="NapC/NirT cytochrome c N-terminal" evidence="16">
    <location>
        <begin position="9"/>
        <end position="186"/>
    </location>
</feature>
<feature type="binding site" description="covalent" evidence="13">
    <location>
        <position position="78"/>
    </location>
    <ligand>
        <name>heme</name>
        <dbReference type="ChEBI" id="CHEBI:30413"/>
        <label>2</label>
    </ligand>
</feature>
<reference evidence="17 18" key="1">
    <citation type="journal article" date="2010" name="Stand. Genomic Sci.">
        <title>Complete genome sequence of Ferrimonas balearica type strain (PAT).</title>
        <authorList>
            <person name="Nolan M."/>
            <person name="Sikorski J."/>
            <person name="Davenport K."/>
            <person name="Lucas S."/>
            <person name="Glavina Del Rio T."/>
            <person name="Tice H."/>
            <person name="Cheng J."/>
            <person name="Goodwin L."/>
            <person name="Pitluck S."/>
            <person name="Liolios K."/>
            <person name="Ivanova N."/>
            <person name="Mavromatis K."/>
            <person name="Ovchinnikova G."/>
            <person name="Pati A."/>
            <person name="Chen A."/>
            <person name="Palaniappan K."/>
            <person name="Land M."/>
            <person name="Hauser L."/>
            <person name="Chang Y."/>
            <person name="Jeffries C."/>
            <person name="Tapia R."/>
            <person name="Brettin T."/>
            <person name="Detter J."/>
            <person name="Han C."/>
            <person name="Yasawong M."/>
            <person name="Rohde M."/>
            <person name="Tindall B."/>
            <person name="Goker M."/>
            <person name="Woyke T."/>
            <person name="Bristow J."/>
            <person name="Eisen J."/>
            <person name="Markowitz V."/>
            <person name="Hugenholtz P."/>
            <person name="Kyrpides N."/>
            <person name="Klenk H."/>
            <person name="Lapidus A."/>
        </authorList>
    </citation>
    <scope>NUCLEOTIDE SEQUENCE [LARGE SCALE GENOMIC DNA]</scope>
    <source>
        <strain evidence="18">DSM 9799 / CCM 4581 / KCTC 23876 / PAT</strain>
    </source>
</reference>
<evidence type="ECO:0000256" key="11">
    <source>
        <dbReference type="ARBA" id="ARBA00023136"/>
    </source>
</evidence>
<keyword evidence="8 12" id="KW-0249">Electron transport</keyword>
<name>E1SRU5_FERBD</name>
<proteinExistence type="inferred from homology"/>
<dbReference type="Pfam" id="PF03264">
    <property type="entry name" value="Cytochrom_NNT"/>
    <property type="match status" value="1"/>
</dbReference>
<feature type="binding site" description="axial binding residue" evidence="14">
    <location>
        <position position="177"/>
    </location>
    <ligand>
        <name>heme</name>
        <dbReference type="ChEBI" id="CHEBI:30413"/>
        <label>4</label>
    </ligand>
    <ligandPart>
        <name>Fe</name>
        <dbReference type="ChEBI" id="CHEBI:18248"/>
    </ligandPart>
</feature>
<dbReference type="GO" id="GO:0020037">
    <property type="term" value="F:heme binding"/>
    <property type="evidence" value="ECO:0007669"/>
    <property type="project" value="InterPro"/>
</dbReference>
<feature type="transmembrane region" description="Helical" evidence="15">
    <location>
        <begin position="12"/>
        <end position="32"/>
    </location>
</feature>
<dbReference type="GO" id="GO:0005886">
    <property type="term" value="C:plasma membrane"/>
    <property type="evidence" value="ECO:0007669"/>
    <property type="project" value="UniProtKB-SubCell"/>
</dbReference>
<comment type="similarity">
    <text evidence="2">Belongs to the NapC/NirT/NrfH family.</text>
</comment>
<feature type="binding site" description="covalent" evidence="13">
    <location>
        <position position="176"/>
    </location>
    <ligand>
        <name>heme</name>
        <dbReference type="ChEBI" id="CHEBI:30413"/>
        <label>4</label>
    </ligand>
</feature>
<dbReference type="GO" id="GO:0019333">
    <property type="term" value="P:denitrification pathway"/>
    <property type="evidence" value="ECO:0007669"/>
    <property type="project" value="InterPro"/>
</dbReference>
<feature type="binding site" evidence="13">
    <location>
        <position position="90"/>
    </location>
    <ligand>
        <name>a menaquinol</name>
        <dbReference type="ChEBI" id="CHEBI:18151"/>
    </ligand>
</feature>
<dbReference type="OrthoDB" id="9782159at2"/>
<dbReference type="SUPFAM" id="SSF48695">
    <property type="entry name" value="Multiheme cytochromes"/>
    <property type="match status" value="1"/>
</dbReference>
<dbReference type="Gene3D" id="1.10.3820.10">
    <property type="entry name" value="Di-heme elbow motif domain"/>
    <property type="match status" value="1"/>
</dbReference>
<dbReference type="PANTHER" id="PTHR30333">
    <property type="entry name" value="CYTOCHROME C-TYPE PROTEIN"/>
    <property type="match status" value="1"/>
</dbReference>
<evidence type="ECO:0000256" key="4">
    <source>
        <dbReference type="ARBA" id="ARBA00022475"/>
    </source>
</evidence>
<keyword evidence="5 12" id="KW-0349">Heme</keyword>
<feature type="binding site" description="axial binding residue" evidence="14">
    <location>
        <position position="97"/>
    </location>
    <ligand>
        <name>heme</name>
        <dbReference type="ChEBI" id="CHEBI:30413"/>
        <label>1</label>
    </ligand>
    <ligandPart>
        <name>Fe</name>
        <dbReference type="ChEBI" id="CHEBI:18248"/>
    </ligandPart>
</feature>
<evidence type="ECO:0000256" key="14">
    <source>
        <dbReference type="PIRSR" id="PIRSR000013-2"/>
    </source>
</evidence>
<keyword evidence="7 12" id="KW-0479">Metal-binding</keyword>
<dbReference type="STRING" id="550540.Fbal_0703"/>
<feature type="binding site" evidence="13">
    <location>
        <position position="97"/>
    </location>
    <ligand>
        <name>a menaquinol</name>
        <dbReference type="ChEBI" id="CHEBI:18151"/>
    </ligand>
</feature>
<comment type="cofactor">
    <cofactor evidence="13">
        <name>heme</name>
        <dbReference type="ChEBI" id="CHEBI:30413"/>
    </cofactor>
    <text evidence="13">Binds 4 heme groups per subunit.</text>
</comment>
<dbReference type="InterPro" id="IPR038266">
    <property type="entry name" value="NapC/NirT_cytc_sf"/>
</dbReference>
<dbReference type="InterPro" id="IPR024717">
    <property type="entry name" value="NapC/NirT/NrfH"/>
</dbReference>
<feature type="binding site" description="covalent" evidence="13">
    <location>
        <position position="49"/>
    </location>
    <ligand>
        <name>heme</name>
        <dbReference type="ChEBI" id="CHEBI:30413"/>
        <label>1</label>
    </ligand>
</feature>
<evidence type="ECO:0000256" key="12">
    <source>
        <dbReference type="PIRNR" id="PIRNR000013"/>
    </source>
</evidence>
<dbReference type="PANTHER" id="PTHR30333:SF3">
    <property type="entry name" value="CYTOCHROME C-TYPE PROTEIN TORY"/>
    <property type="match status" value="1"/>
</dbReference>
<dbReference type="EMBL" id="CP002209">
    <property type="protein sequence ID" value="ADN74914.1"/>
    <property type="molecule type" value="Genomic_DNA"/>
</dbReference>
<evidence type="ECO:0000256" key="9">
    <source>
        <dbReference type="ARBA" id="ARBA00022989"/>
    </source>
</evidence>
<keyword evidence="4" id="KW-1003">Cell membrane</keyword>
<evidence type="ECO:0000256" key="13">
    <source>
        <dbReference type="PIRSR" id="PIRSR000013-1"/>
    </source>
</evidence>
<dbReference type="PIRSF" id="PIRSF000013">
    <property type="entry name" value="4_hem_cytochrm_NapC"/>
    <property type="match status" value="1"/>
</dbReference>
<feature type="binding site" description="covalent" evidence="13">
    <location>
        <position position="136"/>
    </location>
    <ligand>
        <name>heme</name>
        <dbReference type="ChEBI" id="CHEBI:30413"/>
        <label>4</label>
    </ligand>
</feature>
<dbReference type="GeneID" id="67180944"/>
<dbReference type="Proteomes" id="UP000006683">
    <property type="component" value="Chromosome"/>
</dbReference>
<evidence type="ECO:0000256" key="2">
    <source>
        <dbReference type="ARBA" id="ARBA00007395"/>
    </source>
</evidence>
<evidence type="ECO:0000256" key="5">
    <source>
        <dbReference type="ARBA" id="ARBA00022617"/>
    </source>
</evidence>
<feature type="binding site" description="covalent" evidence="13">
    <location>
        <position position="139"/>
    </location>
    <ligand>
        <name>heme</name>
        <dbReference type="ChEBI" id="CHEBI:30413"/>
        <label>4</label>
    </ligand>
</feature>
<evidence type="ECO:0000256" key="8">
    <source>
        <dbReference type="ARBA" id="ARBA00022982"/>
    </source>
</evidence>
<evidence type="ECO:0000256" key="6">
    <source>
        <dbReference type="ARBA" id="ARBA00022692"/>
    </source>
</evidence>
<dbReference type="RefSeq" id="WP_013344220.1">
    <property type="nucleotide sequence ID" value="NC_014541.1"/>
</dbReference>
<feature type="binding site" description="axial binding residue" evidence="14">
    <location>
        <position position="79"/>
    </location>
    <ligand>
        <name>heme</name>
        <dbReference type="ChEBI" id="CHEBI:30413"/>
        <label>2</label>
    </ligand>
    <ligandPart>
        <name>Fe</name>
        <dbReference type="ChEBI" id="CHEBI:18248"/>
    </ligandPart>
</feature>
<dbReference type="GO" id="GO:0009061">
    <property type="term" value="P:anaerobic respiration"/>
    <property type="evidence" value="ECO:0007669"/>
    <property type="project" value="TreeGrafter"/>
</dbReference>
<evidence type="ECO:0000256" key="7">
    <source>
        <dbReference type="ARBA" id="ARBA00022723"/>
    </source>
</evidence>
<dbReference type="InterPro" id="IPR036280">
    <property type="entry name" value="Multihaem_cyt_sf"/>
</dbReference>
<evidence type="ECO:0000256" key="15">
    <source>
        <dbReference type="SAM" id="Phobius"/>
    </source>
</evidence>
<feature type="binding site" description="covalent" evidence="13">
    <location>
        <position position="173"/>
    </location>
    <ligand>
        <name>heme</name>
        <dbReference type="ChEBI" id="CHEBI:30413"/>
        <label>4</label>
    </ligand>
</feature>
<dbReference type="InterPro" id="IPR051174">
    <property type="entry name" value="Cytochrome_c-type_ET"/>
</dbReference>
<evidence type="ECO:0000256" key="1">
    <source>
        <dbReference type="ARBA" id="ARBA00004162"/>
    </source>
</evidence>
<comment type="subcellular location">
    <subcellularLocation>
        <location evidence="1">Cell membrane</location>
        <topology evidence="1">Single-pass membrane protein</topology>
    </subcellularLocation>
</comment>
<evidence type="ECO:0000256" key="3">
    <source>
        <dbReference type="ARBA" id="ARBA00022448"/>
    </source>
</evidence>
<organism evidence="17 18">
    <name type="scientific">Ferrimonas balearica (strain DSM 9799 / CCM 4581 / KCTC 23876 / PAT)</name>
    <dbReference type="NCBI Taxonomy" id="550540"/>
    <lineage>
        <taxon>Bacteria</taxon>
        <taxon>Pseudomonadati</taxon>
        <taxon>Pseudomonadota</taxon>
        <taxon>Gammaproteobacteria</taxon>
        <taxon>Alteromonadales</taxon>
        <taxon>Ferrimonadaceae</taxon>
        <taxon>Ferrimonas</taxon>
    </lineage>
</organism>
<dbReference type="AlphaFoldDB" id="E1SRU5"/>
<evidence type="ECO:0000313" key="18">
    <source>
        <dbReference type="Proteomes" id="UP000006683"/>
    </source>
</evidence>